<dbReference type="AlphaFoldDB" id="A0A1Y2H1J6"/>
<gene>
    <name evidence="3" type="ORF">BCR41DRAFT_123433</name>
</gene>
<dbReference type="InterPro" id="IPR001611">
    <property type="entry name" value="Leu-rich_rpt"/>
</dbReference>
<dbReference type="Pfam" id="PF13516">
    <property type="entry name" value="LRR_6"/>
    <property type="match status" value="4"/>
</dbReference>
<evidence type="ECO:0000256" key="2">
    <source>
        <dbReference type="SAM" id="Coils"/>
    </source>
</evidence>
<keyword evidence="2" id="KW-0175">Coiled coil</keyword>
<evidence type="ECO:0000256" key="1">
    <source>
        <dbReference type="ARBA" id="ARBA00022737"/>
    </source>
</evidence>
<evidence type="ECO:0000313" key="4">
    <source>
        <dbReference type="Proteomes" id="UP000193648"/>
    </source>
</evidence>
<dbReference type="Gene3D" id="3.80.10.10">
    <property type="entry name" value="Ribonuclease Inhibitor"/>
    <property type="match status" value="2"/>
</dbReference>
<dbReference type="OrthoDB" id="120976at2759"/>
<dbReference type="InParanoid" id="A0A1Y2H1J6"/>
<feature type="coiled-coil region" evidence="2">
    <location>
        <begin position="151"/>
        <end position="181"/>
    </location>
</feature>
<dbReference type="PANTHER" id="PTHR24111:SF0">
    <property type="entry name" value="LEUCINE-RICH REPEAT-CONTAINING PROTEIN"/>
    <property type="match status" value="1"/>
</dbReference>
<dbReference type="SUPFAM" id="SSF52047">
    <property type="entry name" value="RNI-like"/>
    <property type="match status" value="1"/>
</dbReference>
<keyword evidence="1" id="KW-0677">Repeat</keyword>
<proteinExistence type="predicted"/>
<comment type="caution">
    <text evidence="3">The sequence shown here is derived from an EMBL/GenBank/DDBJ whole genome shotgun (WGS) entry which is preliminary data.</text>
</comment>
<dbReference type="RefSeq" id="XP_021885574.1">
    <property type="nucleotide sequence ID" value="XM_022019461.1"/>
</dbReference>
<accession>A0A1Y2H1J6</accession>
<keyword evidence="4" id="KW-1185">Reference proteome</keyword>
<organism evidence="3 4">
    <name type="scientific">Lobosporangium transversale</name>
    <dbReference type="NCBI Taxonomy" id="64571"/>
    <lineage>
        <taxon>Eukaryota</taxon>
        <taxon>Fungi</taxon>
        <taxon>Fungi incertae sedis</taxon>
        <taxon>Mucoromycota</taxon>
        <taxon>Mortierellomycotina</taxon>
        <taxon>Mortierellomycetes</taxon>
        <taxon>Mortierellales</taxon>
        <taxon>Mortierellaceae</taxon>
        <taxon>Lobosporangium</taxon>
    </lineage>
</organism>
<dbReference type="GeneID" id="33561306"/>
<reference evidence="3 4" key="1">
    <citation type="submission" date="2016-07" db="EMBL/GenBank/DDBJ databases">
        <title>Pervasive Adenine N6-methylation of Active Genes in Fungi.</title>
        <authorList>
            <consortium name="DOE Joint Genome Institute"/>
            <person name="Mondo S.J."/>
            <person name="Dannebaum R.O."/>
            <person name="Kuo R.C."/>
            <person name="Labutti K."/>
            <person name="Haridas S."/>
            <person name="Kuo A."/>
            <person name="Salamov A."/>
            <person name="Ahrendt S.R."/>
            <person name="Lipzen A."/>
            <person name="Sullivan W."/>
            <person name="Andreopoulos W.B."/>
            <person name="Clum A."/>
            <person name="Lindquist E."/>
            <person name="Daum C."/>
            <person name="Ramamoorthy G.K."/>
            <person name="Gryganskyi A."/>
            <person name="Culley D."/>
            <person name="Magnuson J.K."/>
            <person name="James T.Y."/>
            <person name="O'Malley M.A."/>
            <person name="Stajich J.E."/>
            <person name="Spatafora J.W."/>
            <person name="Visel A."/>
            <person name="Grigoriev I.V."/>
        </authorList>
    </citation>
    <scope>NUCLEOTIDE SEQUENCE [LARGE SCALE GENOMIC DNA]</scope>
    <source>
        <strain evidence="3 4">NRRL 3116</strain>
    </source>
</reference>
<name>A0A1Y2H1J6_9FUNG</name>
<evidence type="ECO:0000313" key="3">
    <source>
        <dbReference type="EMBL" id="ORZ27871.1"/>
    </source>
</evidence>
<dbReference type="SMART" id="SM00368">
    <property type="entry name" value="LRR_RI"/>
    <property type="match status" value="6"/>
</dbReference>
<protein>
    <submittedName>
        <fullName evidence="3">Uncharacterized protein</fullName>
    </submittedName>
</protein>
<dbReference type="PANTHER" id="PTHR24111">
    <property type="entry name" value="LEUCINE-RICH REPEAT-CONTAINING PROTEIN 34"/>
    <property type="match status" value="1"/>
</dbReference>
<dbReference type="STRING" id="64571.A0A1Y2H1J6"/>
<dbReference type="InterPro" id="IPR052201">
    <property type="entry name" value="LRR-containing_regulator"/>
</dbReference>
<dbReference type="Proteomes" id="UP000193648">
    <property type="component" value="Unassembled WGS sequence"/>
</dbReference>
<dbReference type="InterPro" id="IPR032675">
    <property type="entry name" value="LRR_dom_sf"/>
</dbReference>
<sequence>MELQYQQFRKADIIEKVCVRIASTFTSNGNPSCYVSLQDIRDAFPDAARFKLNGLPIPFFIDPNGNRIEPPCIAFYPNKVLDVITEAPQPNNININSNSNSNNSNIYSNTVIHLPGLRKPGNQASQESLLPLSNLIQSFNLFLITPSDTQIEAINSNLEKIAELLLEASKKDEKINLLEAQAKGDTMNNLLLEVKEKDDKIVSLLLEAKDKGDDILRLQDKVLCLQDKILKLQSEAKEKDDKVQHHSTYKESGEKVLENAMKTNGGSYDLHLGKATITLKSRDRAEEFFNALTNAKRVYDLDVTFDWDWTETDLAAFGSALTLSSISILRLGLGRSQGNTSKKVVSTSKGHETLARIIELSNMKMIHIVLPPDLIKLLILWPRRPPHLHKLTFEMGFHSIGASGLPVLVNSLKTSTTLAILNLENNLIRVDGTVALSEALRTNTSLTALNLCRNAVEDKGAVALSEALKTNTTLTILELGSNSIGVKGAIALSAALKANNTLTILDLSSNSIGKKGSLALSEALKVNTSLITLNLGKTLIENQGILALSKALKVNKTLITLDLKGNTIGEKGALALSEATKARTTLTIHK</sequence>
<dbReference type="EMBL" id="MCFF01000003">
    <property type="protein sequence ID" value="ORZ27871.1"/>
    <property type="molecule type" value="Genomic_DNA"/>
</dbReference>